<organism evidence="1">
    <name type="scientific">Medicago truncatula</name>
    <name type="common">Barrel medic</name>
    <name type="synonym">Medicago tribuloides</name>
    <dbReference type="NCBI Taxonomy" id="3880"/>
    <lineage>
        <taxon>Eukaryota</taxon>
        <taxon>Viridiplantae</taxon>
        <taxon>Streptophyta</taxon>
        <taxon>Embryophyta</taxon>
        <taxon>Tracheophyta</taxon>
        <taxon>Spermatophyta</taxon>
        <taxon>Magnoliopsida</taxon>
        <taxon>eudicotyledons</taxon>
        <taxon>Gunneridae</taxon>
        <taxon>Pentapetalae</taxon>
        <taxon>rosids</taxon>
        <taxon>fabids</taxon>
        <taxon>Fabales</taxon>
        <taxon>Fabaceae</taxon>
        <taxon>Papilionoideae</taxon>
        <taxon>50 kb inversion clade</taxon>
        <taxon>NPAAA clade</taxon>
        <taxon>Hologalegina</taxon>
        <taxon>IRL clade</taxon>
        <taxon>Trifolieae</taxon>
        <taxon>Medicago</taxon>
    </lineage>
</organism>
<name>I3T8W5_MEDTR</name>
<protein>
    <submittedName>
        <fullName evidence="1">Uncharacterized protein</fullName>
    </submittedName>
</protein>
<accession>I3T8W5</accession>
<evidence type="ECO:0000313" key="1">
    <source>
        <dbReference type="EMBL" id="AFK48957.1"/>
    </source>
</evidence>
<dbReference type="AlphaFoldDB" id="I3T8W5"/>
<sequence>MVLKLVLNIHLNVYFLFFLGVKSMIKGSDPRINKQYGSICISF</sequence>
<dbReference type="EMBL" id="BT149163">
    <property type="protein sequence ID" value="AFK48957.1"/>
    <property type="molecule type" value="mRNA"/>
</dbReference>
<proteinExistence type="evidence at transcript level"/>
<reference evidence="1" key="1">
    <citation type="submission" date="2012-05" db="EMBL/GenBank/DDBJ databases">
        <authorList>
            <person name="Krishnakumar V."/>
            <person name="Cheung F."/>
            <person name="Xiao Y."/>
            <person name="Chan A."/>
            <person name="Moskal W.A."/>
            <person name="Town C.D."/>
        </authorList>
    </citation>
    <scope>NUCLEOTIDE SEQUENCE</scope>
</reference>